<dbReference type="RefSeq" id="WP_377499434.1">
    <property type="nucleotide sequence ID" value="NZ_JBHMDO010000041.1"/>
</dbReference>
<feature type="region of interest" description="Disordered" evidence="3">
    <location>
        <begin position="236"/>
        <end position="324"/>
    </location>
</feature>
<keyword evidence="6" id="KW-1185">Reference proteome</keyword>
<evidence type="ECO:0000256" key="1">
    <source>
        <dbReference type="ARBA" id="ARBA00022741"/>
    </source>
</evidence>
<dbReference type="SMART" id="SM00382">
    <property type="entry name" value="AAA"/>
    <property type="match status" value="1"/>
</dbReference>
<dbReference type="InterPro" id="IPR003593">
    <property type="entry name" value="AAA+_ATPase"/>
</dbReference>
<evidence type="ECO:0000259" key="4">
    <source>
        <dbReference type="PROSITE" id="PS50893"/>
    </source>
</evidence>
<dbReference type="Gene3D" id="3.40.50.300">
    <property type="entry name" value="P-loop containing nucleotide triphosphate hydrolases"/>
    <property type="match status" value="1"/>
</dbReference>
<keyword evidence="1" id="KW-0547">Nucleotide-binding</keyword>
<comment type="caution">
    <text evidence="5">The sequence shown here is derived from an EMBL/GenBank/DDBJ whole genome shotgun (WGS) entry which is preliminary data.</text>
</comment>
<organism evidence="5 6">
    <name type="scientific">Paenibacillus aurantiacus</name>
    <dbReference type="NCBI Taxonomy" id="1936118"/>
    <lineage>
        <taxon>Bacteria</taxon>
        <taxon>Bacillati</taxon>
        <taxon>Bacillota</taxon>
        <taxon>Bacilli</taxon>
        <taxon>Bacillales</taxon>
        <taxon>Paenibacillaceae</taxon>
        <taxon>Paenibacillus</taxon>
    </lineage>
</organism>
<keyword evidence="2 5" id="KW-0067">ATP-binding</keyword>
<feature type="domain" description="ABC transporter" evidence="4">
    <location>
        <begin position="5"/>
        <end position="239"/>
    </location>
</feature>
<dbReference type="GO" id="GO:0005524">
    <property type="term" value="F:ATP binding"/>
    <property type="evidence" value="ECO:0007669"/>
    <property type="project" value="UniProtKB-KW"/>
</dbReference>
<dbReference type="Proteomes" id="UP001589747">
    <property type="component" value="Unassembled WGS sequence"/>
</dbReference>
<dbReference type="EMBL" id="JBHMDO010000041">
    <property type="protein sequence ID" value="MFB9329298.1"/>
    <property type="molecule type" value="Genomic_DNA"/>
</dbReference>
<name>A0ABV5KYJ6_9BACL</name>
<gene>
    <name evidence="5" type="ORF">ACFFSY_25460</name>
</gene>
<evidence type="ECO:0000256" key="2">
    <source>
        <dbReference type="ARBA" id="ARBA00022840"/>
    </source>
</evidence>
<proteinExistence type="predicted"/>
<dbReference type="InterPro" id="IPR027417">
    <property type="entry name" value="P-loop_NTPase"/>
</dbReference>
<feature type="compositionally biased region" description="Polar residues" evidence="3">
    <location>
        <begin position="251"/>
        <end position="263"/>
    </location>
</feature>
<dbReference type="PROSITE" id="PS50893">
    <property type="entry name" value="ABC_TRANSPORTER_2"/>
    <property type="match status" value="1"/>
</dbReference>
<evidence type="ECO:0000313" key="6">
    <source>
        <dbReference type="Proteomes" id="UP001589747"/>
    </source>
</evidence>
<accession>A0ABV5KYJ6</accession>
<dbReference type="InterPro" id="IPR003439">
    <property type="entry name" value="ABC_transporter-like_ATP-bd"/>
</dbReference>
<evidence type="ECO:0000313" key="5">
    <source>
        <dbReference type="EMBL" id="MFB9329298.1"/>
    </source>
</evidence>
<dbReference type="SUPFAM" id="SSF52540">
    <property type="entry name" value="P-loop containing nucleoside triphosphate hydrolases"/>
    <property type="match status" value="1"/>
</dbReference>
<feature type="compositionally biased region" description="Gly residues" evidence="3">
    <location>
        <begin position="312"/>
        <end position="324"/>
    </location>
</feature>
<reference evidence="5 6" key="1">
    <citation type="submission" date="2024-09" db="EMBL/GenBank/DDBJ databases">
        <authorList>
            <person name="Sun Q."/>
            <person name="Mori K."/>
        </authorList>
    </citation>
    <scope>NUCLEOTIDE SEQUENCE [LARGE SCALE GENOMIC DNA]</scope>
    <source>
        <strain evidence="5 6">TISTR 2452</strain>
    </source>
</reference>
<dbReference type="PANTHER" id="PTHR43423">
    <property type="entry name" value="ABC TRANSPORTER I FAMILY MEMBER 17"/>
    <property type="match status" value="1"/>
</dbReference>
<sequence>MTALLAMEGLRKQRPDQPDATLFSEMTAELAAGDRIALLGGSGQGKSTLLRILALLEAADGGKLMLDGKEARAYVEPREWRRQVCYVAQQPVMLPGSVEDNLRAASSLHGTPFDETLARLLMEAVGLTGIGWQRAASELSGGEKQRTALVRALLLKPRLLLLDEVTASLDPGSKDAVEALLDTWSAQEGAACLWVTHDLEQAARHCRTVWFMAEGRLLEVAESDMFFREPATEQGRRFVRPDTAEAAAVRTESTNGRTESTNGRAEPVTGSKPDAELPTATELESKAAVPTPSAGQKPDTATGTEQKPGTAAGAGTGTEGGGRA</sequence>
<evidence type="ECO:0000256" key="3">
    <source>
        <dbReference type="SAM" id="MobiDB-lite"/>
    </source>
</evidence>
<dbReference type="PANTHER" id="PTHR43423:SF1">
    <property type="entry name" value="ABC TRANSPORTER I FAMILY MEMBER 17"/>
    <property type="match status" value="1"/>
</dbReference>
<protein>
    <submittedName>
        <fullName evidence="5">ATP-binding cassette domain-containing protein</fullName>
    </submittedName>
</protein>
<dbReference type="Pfam" id="PF00005">
    <property type="entry name" value="ABC_tran"/>
    <property type="match status" value="1"/>
</dbReference>